<keyword evidence="2" id="KW-1185">Reference proteome</keyword>
<dbReference type="Proteomes" id="UP001065298">
    <property type="component" value="Chromosome 14"/>
</dbReference>
<protein>
    <submittedName>
        <fullName evidence="1">Uncharacterized protein</fullName>
    </submittedName>
</protein>
<evidence type="ECO:0000313" key="1">
    <source>
        <dbReference type="EMBL" id="KAI8648696.1"/>
    </source>
</evidence>
<sequence length="284" mass="31451">MLGISWRHIATAIGRRFIRDTSVTSQGLYNEVDDGDGDSDDEASDQEGLGEKDTIVKQTGHTAWTSGMVYGRGLQEANFETYQRRESFRQLNQEWHCLLGFPSALRAGKGPSPRYRPKLQEMGMLARRGVQRVYLTATLPVADEARFFHLINCSPEKATVFHSPTSRPNISYGVHTFDINDGSSSGQNIRATTLGAVRGLIDQKLGQYASSAKAIVYCQTKAATQALAEDLVCDAYYSDVSTADDKAERLRQWMEGVDRGLHQRGRVIVAPMHSGWVSIFLISG</sequence>
<organism evidence="1 2">
    <name type="scientific">Fusarium keratoplasticum</name>
    <dbReference type="NCBI Taxonomy" id="1328300"/>
    <lineage>
        <taxon>Eukaryota</taxon>
        <taxon>Fungi</taxon>
        <taxon>Dikarya</taxon>
        <taxon>Ascomycota</taxon>
        <taxon>Pezizomycotina</taxon>
        <taxon>Sordariomycetes</taxon>
        <taxon>Hypocreomycetidae</taxon>
        <taxon>Hypocreales</taxon>
        <taxon>Nectriaceae</taxon>
        <taxon>Fusarium</taxon>
        <taxon>Fusarium solani species complex</taxon>
    </lineage>
</organism>
<proteinExistence type="predicted"/>
<evidence type="ECO:0000313" key="2">
    <source>
        <dbReference type="Proteomes" id="UP001065298"/>
    </source>
</evidence>
<name>A0ACC0QEF1_9HYPO</name>
<gene>
    <name evidence="1" type="ORF">NCS57_01481800</name>
</gene>
<reference evidence="1" key="1">
    <citation type="submission" date="2022-06" db="EMBL/GenBank/DDBJ databases">
        <title>Fusarium solani species complex genomes reveal bases of compartmentalisation and animal pathogenesis.</title>
        <authorList>
            <person name="Tsai I.J."/>
        </authorList>
    </citation>
    <scope>NUCLEOTIDE SEQUENCE</scope>
    <source>
        <strain evidence="1">Fu6.1</strain>
    </source>
</reference>
<dbReference type="EMBL" id="CM046516">
    <property type="protein sequence ID" value="KAI8648696.1"/>
    <property type="molecule type" value="Genomic_DNA"/>
</dbReference>
<comment type="caution">
    <text evidence="1">The sequence shown here is derived from an EMBL/GenBank/DDBJ whole genome shotgun (WGS) entry which is preliminary data.</text>
</comment>
<accession>A0ACC0QEF1</accession>